<gene>
    <name evidence="2" type="ORF">DB30_03765</name>
</gene>
<comment type="caution">
    <text evidence="2">The sequence shown here is derived from an EMBL/GenBank/DDBJ whole genome shotgun (WGS) entry which is preliminary data.</text>
</comment>
<dbReference type="Gene3D" id="3.40.30.10">
    <property type="entry name" value="Glutaredoxin"/>
    <property type="match status" value="1"/>
</dbReference>
<keyword evidence="2" id="KW-0808">Transferase</keyword>
<dbReference type="InterPro" id="IPR004045">
    <property type="entry name" value="Glutathione_S-Trfase_N"/>
</dbReference>
<feature type="domain" description="GST N-terminal" evidence="1">
    <location>
        <begin position="1"/>
        <end position="81"/>
    </location>
</feature>
<name>A0A0C2A199_9BACT</name>
<dbReference type="Pfam" id="PF02798">
    <property type="entry name" value="GST_N"/>
    <property type="match status" value="1"/>
</dbReference>
<dbReference type="SFLD" id="SFLDS00019">
    <property type="entry name" value="Glutathione_Transferase_(cytos"/>
    <property type="match status" value="1"/>
</dbReference>
<dbReference type="CDD" id="cd03207">
    <property type="entry name" value="GST_C_8"/>
    <property type="match status" value="1"/>
</dbReference>
<sequence length="208" mass="23137">MSIVLYHHPWSRAANTVWMLEELEQAYELRYVDILAGEQSSDEFRQRNRMSKLPTIVDGDAEISESAAIGVYLADRYGLGRLAPALDDPARGPYLRWCFFAPSVIEPGCAAHSSGWEFKPGSVGWGTWENMLATLEDGIGDGPWLLGDRFTMADVIVGGTVAFMLNFKMIDERPAFVAYAERLNQRPARIRANEKNAAIADAHGLKQS</sequence>
<dbReference type="SUPFAM" id="SSF47616">
    <property type="entry name" value="GST C-terminal domain-like"/>
    <property type="match status" value="1"/>
</dbReference>
<accession>A0A0C2A199</accession>
<dbReference type="EMBL" id="JMCC02000029">
    <property type="protein sequence ID" value="KIG17168.1"/>
    <property type="molecule type" value="Genomic_DNA"/>
</dbReference>
<dbReference type="RefSeq" id="WP_052548736.1">
    <property type="nucleotide sequence ID" value="NZ_JMCC02000029.1"/>
</dbReference>
<dbReference type="Pfam" id="PF13410">
    <property type="entry name" value="GST_C_2"/>
    <property type="match status" value="1"/>
</dbReference>
<dbReference type="PANTHER" id="PTHR44051">
    <property type="entry name" value="GLUTATHIONE S-TRANSFERASE-RELATED"/>
    <property type="match status" value="1"/>
</dbReference>
<dbReference type="CDD" id="cd03046">
    <property type="entry name" value="GST_N_GTT1_like"/>
    <property type="match status" value="1"/>
</dbReference>
<dbReference type="SFLD" id="SFLDG00358">
    <property type="entry name" value="Main_(cytGST)"/>
    <property type="match status" value="1"/>
</dbReference>
<dbReference type="GO" id="GO:0016740">
    <property type="term" value="F:transferase activity"/>
    <property type="evidence" value="ECO:0007669"/>
    <property type="project" value="UniProtKB-KW"/>
</dbReference>
<dbReference type="PROSITE" id="PS50404">
    <property type="entry name" value="GST_NTER"/>
    <property type="match status" value="1"/>
</dbReference>
<dbReference type="InterPro" id="IPR036282">
    <property type="entry name" value="Glutathione-S-Trfase_C_sf"/>
</dbReference>
<dbReference type="InterPro" id="IPR040079">
    <property type="entry name" value="Glutathione_S-Trfase"/>
</dbReference>
<dbReference type="Gene3D" id="1.20.1050.10">
    <property type="match status" value="1"/>
</dbReference>
<reference evidence="2 3" key="1">
    <citation type="submission" date="2014-12" db="EMBL/GenBank/DDBJ databases">
        <title>Genome assembly of Enhygromyxa salina DSM 15201.</title>
        <authorList>
            <person name="Sharma G."/>
            <person name="Subramanian S."/>
        </authorList>
    </citation>
    <scope>NUCLEOTIDE SEQUENCE [LARGE SCALE GENOMIC DNA]</scope>
    <source>
        <strain evidence="2 3">DSM 15201</strain>
    </source>
</reference>
<dbReference type="Proteomes" id="UP000031599">
    <property type="component" value="Unassembled WGS sequence"/>
</dbReference>
<dbReference type="SFLD" id="SFLDG01150">
    <property type="entry name" value="Main.1:_Beta-like"/>
    <property type="match status" value="1"/>
</dbReference>
<evidence type="ECO:0000313" key="3">
    <source>
        <dbReference type="Proteomes" id="UP000031599"/>
    </source>
</evidence>
<evidence type="ECO:0000313" key="2">
    <source>
        <dbReference type="EMBL" id="KIG17168.1"/>
    </source>
</evidence>
<dbReference type="SUPFAM" id="SSF52833">
    <property type="entry name" value="Thioredoxin-like"/>
    <property type="match status" value="1"/>
</dbReference>
<evidence type="ECO:0000259" key="1">
    <source>
        <dbReference type="PROSITE" id="PS50404"/>
    </source>
</evidence>
<dbReference type="InterPro" id="IPR036249">
    <property type="entry name" value="Thioredoxin-like_sf"/>
</dbReference>
<dbReference type="AlphaFoldDB" id="A0A0C2A199"/>
<dbReference type="PANTHER" id="PTHR44051:SF8">
    <property type="entry name" value="GLUTATHIONE S-TRANSFERASE GSTA"/>
    <property type="match status" value="1"/>
</dbReference>
<protein>
    <submittedName>
        <fullName evidence="2">Glutathione S-transferase</fullName>
    </submittedName>
</protein>
<organism evidence="2 3">
    <name type="scientific">Enhygromyxa salina</name>
    <dbReference type="NCBI Taxonomy" id="215803"/>
    <lineage>
        <taxon>Bacteria</taxon>
        <taxon>Pseudomonadati</taxon>
        <taxon>Myxococcota</taxon>
        <taxon>Polyangia</taxon>
        <taxon>Nannocystales</taxon>
        <taxon>Nannocystaceae</taxon>
        <taxon>Enhygromyxa</taxon>
    </lineage>
</organism>
<proteinExistence type="predicted"/>